<dbReference type="PANTHER" id="PTHR47219">
    <property type="entry name" value="RAB GTPASE-ACTIVATING PROTEIN 1-LIKE"/>
    <property type="match status" value="1"/>
</dbReference>
<evidence type="ECO:0000259" key="3">
    <source>
        <dbReference type="PROSITE" id="PS50086"/>
    </source>
</evidence>
<dbReference type="PANTHER" id="PTHR47219:SF25">
    <property type="entry name" value="RAB-GAP TBC DOMAIN-CONTAINING PROTEIN"/>
    <property type="match status" value="1"/>
</dbReference>
<evidence type="ECO:0000313" key="4">
    <source>
        <dbReference type="EMBL" id="KAF5398815.1"/>
    </source>
</evidence>
<sequence>MISPNIHPEFAAIIQNYISGATHDVVTDPLEDPEVRDAANVDRYGFYHPDGVREQEETEEQKQRFARRLEKWREMTAHWDQWDSAWNRLYRNGRVSEKLTRRVFKGIPQQFRMIVWPLLLRVPEAKSRHKNLYSKMLTRALATSVHLEQIDKDINRTFRNTTYFRPRYGSRQQSLFRILAAYSVYNTEVGYCQVSQTNFILCALCYFFESVDRLKGCSMPLQIQVGDLVFVL</sequence>
<dbReference type="FunFam" id="1.10.10.750:FF:000003">
    <property type="entry name" value="GTPase activating protein (Evi5)"/>
    <property type="match status" value="1"/>
</dbReference>
<protein>
    <recommendedName>
        <fullName evidence="3">Rab-GAP TBC domain-containing protein</fullName>
    </recommendedName>
</protein>
<keyword evidence="5" id="KW-1185">Reference proteome</keyword>
<dbReference type="PROSITE" id="PS50086">
    <property type="entry name" value="TBC_RABGAP"/>
    <property type="match status" value="1"/>
</dbReference>
<accession>A0A8J4WPQ4</accession>
<dbReference type="Gene3D" id="1.10.10.750">
    <property type="entry name" value="Ypt/Rab-GAP domain of gyp1p, domain 1"/>
    <property type="match status" value="1"/>
</dbReference>
<dbReference type="InterPro" id="IPR050302">
    <property type="entry name" value="Rab_GAP_TBC_domain"/>
</dbReference>
<evidence type="ECO:0000256" key="1">
    <source>
        <dbReference type="ARBA" id="ARBA00022468"/>
    </source>
</evidence>
<dbReference type="Gene3D" id="1.10.8.270">
    <property type="entry name" value="putative rabgap domain of human tbc1 domain family member 14 like domains"/>
    <property type="match status" value="1"/>
</dbReference>
<keyword evidence="2" id="KW-0175">Coiled coil</keyword>
<keyword evidence="1" id="KW-0343">GTPase activation</keyword>
<dbReference type="OrthoDB" id="294251at2759"/>
<name>A0A8J4WPQ4_9TREM</name>
<dbReference type="InterPro" id="IPR000195">
    <property type="entry name" value="Rab-GAP-TBC_dom"/>
</dbReference>
<evidence type="ECO:0000313" key="5">
    <source>
        <dbReference type="Proteomes" id="UP000748531"/>
    </source>
</evidence>
<feature type="domain" description="Rab-GAP TBC" evidence="3">
    <location>
        <begin position="106"/>
        <end position="232"/>
    </location>
</feature>
<dbReference type="Pfam" id="PF00566">
    <property type="entry name" value="RabGAP-TBC"/>
    <property type="match status" value="1"/>
</dbReference>
<proteinExistence type="predicted"/>
<evidence type="ECO:0000256" key="2">
    <source>
        <dbReference type="ARBA" id="ARBA00023054"/>
    </source>
</evidence>
<dbReference type="Proteomes" id="UP000748531">
    <property type="component" value="Unassembled WGS sequence"/>
</dbReference>
<dbReference type="GO" id="GO:0005096">
    <property type="term" value="F:GTPase activator activity"/>
    <property type="evidence" value="ECO:0007669"/>
    <property type="project" value="UniProtKB-KW"/>
</dbReference>
<dbReference type="EMBL" id="LUCH01004613">
    <property type="protein sequence ID" value="KAF5398815.1"/>
    <property type="molecule type" value="Genomic_DNA"/>
</dbReference>
<gene>
    <name evidence="4" type="ORF">PHET_07951</name>
</gene>
<dbReference type="SUPFAM" id="SSF47923">
    <property type="entry name" value="Ypt/Rab-GAP domain of gyp1p"/>
    <property type="match status" value="1"/>
</dbReference>
<dbReference type="AlphaFoldDB" id="A0A8J4WPQ4"/>
<dbReference type="GO" id="GO:0031267">
    <property type="term" value="F:small GTPase binding"/>
    <property type="evidence" value="ECO:0007669"/>
    <property type="project" value="TreeGrafter"/>
</dbReference>
<comment type="caution">
    <text evidence="4">The sequence shown here is derived from an EMBL/GenBank/DDBJ whole genome shotgun (WGS) entry which is preliminary data.</text>
</comment>
<organism evidence="4 5">
    <name type="scientific">Paragonimus heterotremus</name>
    <dbReference type="NCBI Taxonomy" id="100268"/>
    <lineage>
        <taxon>Eukaryota</taxon>
        <taxon>Metazoa</taxon>
        <taxon>Spiralia</taxon>
        <taxon>Lophotrochozoa</taxon>
        <taxon>Platyhelminthes</taxon>
        <taxon>Trematoda</taxon>
        <taxon>Digenea</taxon>
        <taxon>Plagiorchiida</taxon>
        <taxon>Troglotremata</taxon>
        <taxon>Troglotrematidae</taxon>
        <taxon>Paragonimus</taxon>
    </lineage>
</organism>
<reference evidence="4" key="1">
    <citation type="submission" date="2019-05" db="EMBL/GenBank/DDBJ databases">
        <title>Annotation for the trematode Paragonimus heterotremus.</title>
        <authorList>
            <person name="Choi Y.-J."/>
        </authorList>
    </citation>
    <scope>NUCLEOTIDE SEQUENCE</scope>
    <source>
        <strain evidence="4">LC</strain>
    </source>
</reference>
<dbReference type="InterPro" id="IPR035969">
    <property type="entry name" value="Rab-GAP_TBC_sf"/>
</dbReference>